<dbReference type="EMBL" id="NBCO01000043">
    <property type="protein sequence ID" value="ORC84534.1"/>
    <property type="molecule type" value="Genomic_DNA"/>
</dbReference>
<gene>
    <name evidence="4" type="ORF">TM35_000431020</name>
</gene>
<dbReference type="GeneID" id="39989781"/>
<dbReference type="PROSITE" id="PS51257">
    <property type="entry name" value="PROKAR_LIPOPROTEIN"/>
    <property type="match status" value="1"/>
</dbReference>
<evidence type="ECO:0000313" key="4">
    <source>
        <dbReference type="EMBL" id="ORC84534.1"/>
    </source>
</evidence>
<proteinExistence type="predicted"/>
<feature type="compositionally biased region" description="Polar residues" evidence="1">
    <location>
        <begin position="191"/>
        <end position="212"/>
    </location>
</feature>
<comment type="caution">
    <text evidence="4">The sequence shown here is derived from an EMBL/GenBank/DDBJ whole genome shotgun (WGS) entry which is preliminary data.</text>
</comment>
<feature type="signal peptide" evidence="2">
    <location>
        <begin position="1"/>
        <end position="24"/>
    </location>
</feature>
<evidence type="ECO:0000313" key="5">
    <source>
        <dbReference type="Proteomes" id="UP000192257"/>
    </source>
</evidence>
<dbReference type="RefSeq" id="XP_028878600.1">
    <property type="nucleotide sequence ID" value="XM_029030001.1"/>
</dbReference>
<organism evidence="4 5">
    <name type="scientific">Trypanosoma theileri</name>
    <dbReference type="NCBI Taxonomy" id="67003"/>
    <lineage>
        <taxon>Eukaryota</taxon>
        <taxon>Discoba</taxon>
        <taxon>Euglenozoa</taxon>
        <taxon>Kinetoplastea</taxon>
        <taxon>Metakinetoplastina</taxon>
        <taxon>Trypanosomatida</taxon>
        <taxon>Trypanosomatidae</taxon>
        <taxon>Trypanosoma</taxon>
    </lineage>
</organism>
<dbReference type="Gene3D" id="2.60.120.1540">
    <property type="match status" value="1"/>
</dbReference>
<feature type="compositionally biased region" description="Polar residues" evidence="1">
    <location>
        <begin position="222"/>
        <end position="238"/>
    </location>
</feature>
<feature type="region of interest" description="Disordered" evidence="1">
    <location>
        <begin position="99"/>
        <end position="254"/>
    </location>
</feature>
<feature type="compositionally biased region" description="Low complexity" evidence="1">
    <location>
        <begin position="239"/>
        <end position="254"/>
    </location>
</feature>
<evidence type="ECO:0000256" key="1">
    <source>
        <dbReference type="SAM" id="MobiDB-lite"/>
    </source>
</evidence>
<feature type="compositionally biased region" description="Basic and acidic residues" evidence="1">
    <location>
        <begin position="117"/>
        <end position="132"/>
    </location>
</feature>
<accession>A0A1X0NIE8</accession>
<feature type="compositionally biased region" description="Basic and acidic residues" evidence="1">
    <location>
        <begin position="178"/>
        <end position="190"/>
    </location>
</feature>
<dbReference type="OrthoDB" id="6359008at2759"/>
<evidence type="ECO:0000256" key="2">
    <source>
        <dbReference type="SAM" id="SignalP"/>
    </source>
</evidence>
<keyword evidence="5" id="KW-1185">Reference proteome</keyword>
<dbReference type="Proteomes" id="UP000192257">
    <property type="component" value="Unassembled WGS sequence"/>
</dbReference>
<feature type="domain" description="Complement component 3 CUB" evidence="3">
    <location>
        <begin position="25"/>
        <end position="44"/>
    </location>
</feature>
<dbReference type="AlphaFoldDB" id="A0A1X0NIE8"/>
<sequence>MVMMRYVLCILALLLSCACVHVLAEEVPAADLSDQVPDTESETKILLQGIEQTVNQDTQCTTDGGSGSNCTAGGTHVVLEETPQCADGTVLSYDRKSCVTKPEVPPAKVPEVPKNVDSSHPRGEEGLLRETTLHTMSTDPGSEQKATESEPAVTQPSESESGESHPGRISDSTSTTERQGEESTADKQSNEEVSSNTTVNSTPADSNPNQHSPEAAGATAAPDSQETNSSTPQSTESNVTEAPTTTPSPVPVTDTQISSVASTVQKNKVNADSSVSPVWMRTAAPLLIVVVLFSFTVY</sequence>
<evidence type="ECO:0000259" key="3">
    <source>
        <dbReference type="Pfam" id="PF21406"/>
    </source>
</evidence>
<name>A0A1X0NIE8_9TRYP</name>
<protein>
    <recommendedName>
        <fullName evidence="3">Complement component 3 CUB domain-containing protein</fullName>
    </recommendedName>
</protein>
<dbReference type="InterPro" id="IPR049466">
    <property type="entry name" value="C3_CUB1"/>
</dbReference>
<feature type="chain" id="PRO_5012371474" description="Complement component 3 CUB domain-containing protein" evidence="2">
    <location>
        <begin position="25"/>
        <end position="298"/>
    </location>
</feature>
<dbReference type="Pfam" id="PF21406">
    <property type="entry name" value="C3_CUB1"/>
    <property type="match status" value="1"/>
</dbReference>
<reference evidence="4 5" key="1">
    <citation type="submission" date="2017-03" db="EMBL/GenBank/DDBJ databases">
        <title>An alternative strategy for trypanosome survival in the mammalian bloodstream revealed through genome and transcriptome analysis of the ubiquitous bovine parasite Trypanosoma (Megatrypanum) theileri.</title>
        <authorList>
            <person name="Kelly S."/>
            <person name="Ivens A."/>
            <person name="Mott A."/>
            <person name="O'Neill E."/>
            <person name="Emms D."/>
            <person name="Macleod O."/>
            <person name="Voorheis P."/>
            <person name="Matthews J."/>
            <person name="Matthews K."/>
            <person name="Carrington M."/>
        </authorList>
    </citation>
    <scope>NUCLEOTIDE SEQUENCE [LARGE SCALE GENOMIC DNA]</scope>
    <source>
        <strain evidence="4">Edinburgh</strain>
    </source>
</reference>
<keyword evidence="2" id="KW-0732">Signal</keyword>
<dbReference type="VEuPathDB" id="TriTrypDB:TM35_000431020"/>